<dbReference type="GO" id="GO:0033743">
    <property type="term" value="F:peptide-methionine (R)-S-oxide reductase activity"/>
    <property type="evidence" value="ECO:0007669"/>
    <property type="project" value="UniProtKB-EC"/>
</dbReference>
<sequence>MMIKIMKNQAFLKNIGVQVAMFIGVLLASQAYAQNTKAKANTKPDCKVELVQKSDAEWRKQLSAVQYAVARKAGTERAFTGEYWDNHDKGIYKCVCCDFDLFSSDTKFESGTGWPSFYKPINECSVENKVDASHGMVRTEVVCNRCKAHLGHVFDDGPKPTGLRYCMNSVSLKFVKK</sequence>
<dbReference type="EMBL" id="JBHULC010000022">
    <property type="protein sequence ID" value="MFD2522835.1"/>
    <property type="molecule type" value="Genomic_DNA"/>
</dbReference>
<feature type="binding site" evidence="3">
    <location>
        <position position="94"/>
    </location>
    <ligand>
        <name>Zn(2+)</name>
        <dbReference type="ChEBI" id="CHEBI:29105"/>
    </ligand>
</feature>
<organism evidence="6 7">
    <name type="scientific">Emticicia soli</name>
    <dbReference type="NCBI Taxonomy" id="2027878"/>
    <lineage>
        <taxon>Bacteria</taxon>
        <taxon>Pseudomonadati</taxon>
        <taxon>Bacteroidota</taxon>
        <taxon>Cytophagia</taxon>
        <taxon>Cytophagales</taxon>
        <taxon>Leadbetterellaceae</taxon>
        <taxon>Emticicia</taxon>
    </lineage>
</organism>
<reference evidence="7" key="1">
    <citation type="journal article" date="2019" name="Int. J. Syst. Evol. Microbiol.">
        <title>The Global Catalogue of Microorganisms (GCM) 10K type strain sequencing project: providing services to taxonomists for standard genome sequencing and annotation.</title>
        <authorList>
            <consortium name="The Broad Institute Genomics Platform"/>
            <consortium name="The Broad Institute Genome Sequencing Center for Infectious Disease"/>
            <person name="Wu L."/>
            <person name="Ma J."/>
        </authorList>
    </citation>
    <scope>NUCLEOTIDE SEQUENCE [LARGE SCALE GENOMIC DNA]</scope>
    <source>
        <strain evidence="7">KCTC 52344</strain>
    </source>
</reference>
<evidence type="ECO:0000256" key="3">
    <source>
        <dbReference type="HAMAP-Rule" id="MF_01400"/>
    </source>
</evidence>
<keyword evidence="7" id="KW-1185">Reference proteome</keyword>
<feature type="binding site" evidence="3">
    <location>
        <position position="146"/>
    </location>
    <ligand>
        <name>Zn(2+)</name>
        <dbReference type="ChEBI" id="CHEBI:29105"/>
    </ligand>
</feature>
<comment type="catalytic activity">
    <reaction evidence="2 3">
        <text>L-methionyl-[protein] + [thioredoxin]-disulfide + H2O = L-methionyl-(R)-S-oxide-[protein] + [thioredoxin]-dithiol</text>
        <dbReference type="Rhea" id="RHEA:24164"/>
        <dbReference type="Rhea" id="RHEA-COMP:10698"/>
        <dbReference type="Rhea" id="RHEA-COMP:10700"/>
        <dbReference type="Rhea" id="RHEA-COMP:12313"/>
        <dbReference type="Rhea" id="RHEA-COMP:12314"/>
        <dbReference type="ChEBI" id="CHEBI:15377"/>
        <dbReference type="ChEBI" id="CHEBI:16044"/>
        <dbReference type="ChEBI" id="CHEBI:29950"/>
        <dbReference type="ChEBI" id="CHEBI:45764"/>
        <dbReference type="ChEBI" id="CHEBI:50058"/>
        <dbReference type="EC" id="1.8.4.12"/>
    </reaction>
</comment>
<feature type="active site" description="Nucleophile" evidence="3">
    <location>
        <position position="166"/>
    </location>
</feature>
<feature type="chain" id="PRO_5046126464" description="Peptide methionine sulfoxide reductase MsrB" evidence="4">
    <location>
        <begin position="34"/>
        <end position="177"/>
    </location>
</feature>
<feature type="binding site" evidence="3">
    <location>
        <position position="143"/>
    </location>
    <ligand>
        <name>Zn(2+)</name>
        <dbReference type="ChEBI" id="CHEBI:29105"/>
    </ligand>
</feature>
<dbReference type="Gene3D" id="2.170.150.20">
    <property type="entry name" value="Peptide methionine sulfoxide reductase"/>
    <property type="match status" value="1"/>
</dbReference>
<evidence type="ECO:0000259" key="5">
    <source>
        <dbReference type="PROSITE" id="PS51790"/>
    </source>
</evidence>
<evidence type="ECO:0000256" key="2">
    <source>
        <dbReference type="ARBA" id="ARBA00048488"/>
    </source>
</evidence>
<dbReference type="SUPFAM" id="SSF51316">
    <property type="entry name" value="Mss4-like"/>
    <property type="match status" value="1"/>
</dbReference>
<keyword evidence="3" id="KW-0479">Metal-binding</keyword>
<evidence type="ECO:0000313" key="7">
    <source>
        <dbReference type="Proteomes" id="UP001597510"/>
    </source>
</evidence>
<dbReference type="HAMAP" id="MF_01400">
    <property type="entry name" value="MsrB"/>
    <property type="match status" value="1"/>
</dbReference>
<dbReference type="NCBIfam" id="TIGR00357">
    <property type="entry name" value="peptide-methionine (R)-S-oxide reductase MsrB"/>
    <property type="match status" value="1"/>
</dbReference>
<keyword evidence="1 3" id="KW-0560">Oxidoreductase</keyword>
<accession>A0ABW5JDC0</accession>
<dbReference type="PANTHER" id="PTHR10173:SF52">
    <property type="entry name" value="METHIONINE-R-SULFOXIDE REDUCTASE B1"/>
    <property type="match status" value="1"/>
</dbReference>
<comment type="caution">
    <text evidence="6">The sequence shown here is derived from an EMBL/GenBank/DDBJ whole genome shotgun (WGS) entry which is preliminary data.</text>
</comment>
<evidence type="ECO:0000256" key="4">
    <source>
        <dbReference type="SAM" id="SignalP"/>
    </source>
</evidence>
<comment type="cofactor">
    <cofactor evidence="3">
        <name>Zn(2+)</name>
        <dbReference type="ChEBI" id="CHEBI:29105"/>
    </cofactor>
    <text evidence="3">Binds 1 zinc ion per subunit. The zinc ion is important for the structural integrity of the protein.</text>
</comment>
<gene>
    <name evidence="3 6" type="primary">msrB</name>
    <name evidence="6" type="ORF">ACFSR2_18185</name>
</gene>
<protein>
    <recommendedName>
        <fullName evidence="3">Peptide methionine sulfoxide reductase MsrB</fullName>
        <ecNumber evidence="3">1.8.4.12</ecNumber>
    </recommendedName>
    <alternativeName>
        <fullName evidence="3">Peptide-methionine (R)-S-oxide reductase</fullName>
    </alternativeName>
</protein>
<proteinExistence type="inferred from homology"/>
<dbReference type="EC" id="1.8.4.12" evidence="3"/>
<dbReference type="PANTHER" id="PTHR10173">
    <property type="entry name" value="METHIONINE SULFOXIDE REDUCTASE"/>
    <property type="match status" value="1"/>
</dbReference>
<dbReference type="PROSITE" id="PS51790">
    <property type="entry name" value="MSRB"/>
    <property type="match status" value="1"/>
</dbReference>
<feature type="signal peptide" evidence="4">
    <location>
        <begin position="1"/>
        <end position="33"/>
    </location>
</feature>
<evidence type="ECO:0000313" key="6">
    <source>
        <dbReference type="EMBL" id="MFD2522835.1"/>
    </source>
</evidence>
<comment type="similarity">
    <text evidence="3">Belongs to the MsrB Met sulfoxide reductase family.</text>
</comment>
<dbReference type="Proteomes" id="UP001597510">
    <property type="component" value="Unassembled WGS sequence"/>
</dbReference>
<name>A0ABW5JDC0_9BACT</name>
<dbReference type="InterPro" id="IPR002579">
    <property type="entry name" value="Met_Sox_Rdtase_MsrB_dom"/>
</dbReference>
<dbReference type="InterPro" id="IPR011057">
    <property type="entry name" value="Mss4-like_sf"/>
</dbReference>
<feature type="domain" description="MsrB" evidence="5">
    <location>
        <begin position="55"/>
        <end position="177"/>
    </location>
</feature>
<dbReference type="InterPro" id="IPR028427">
    <property type="entry name" value="Met_Sox_Rdtase_MsrB"/>
</dbReference>
<keyword evidence="4" id="KW-0732">Signal</keyword>
<evidence type="ECO:0000256" key="1">
    <source>
        <dbReference type="ARBA" id="ARBA00023002"/>
    </source>
</evidence>
<dbReference type="Pfam" id="PF01641">
    <property type="entry name" value="SelR"/>
    <property type="match status" value="1"/>
</dbReference>
<feature type="binding site" evidence="3">
    <location>
        <position position="97"/>
    </location>
    <ligand>
        <name>Zn(2+)</name>
        <dbReference type="ChEBI" id="CHEBI:29105"/>
    </ligand>
</feature>
<keyword evidence="3" id="KW-0862">Zinc</keyword>